<dbReference type="PROSITE" id="PS50014">
    <property type="entry name" value="BROMODOMAIN_2"/>
    <property type="match status" value="1"/>
</dbReference>
<evidence type="ECO:0000313" key="5">
    <source>
        <dbReference type="EMBL" id="KAJ9174724.1"/>
    </source>
</evidence>
<feature type="compositionally biased region" description="Acidic residues" evidence="3">
    <location>
        <begin position="452"/>
        <end position="469"/>
    </location>
</feature>
<evidence type="ECO:0000259" key="4">
    <source>
        <dbReference type="PROSITE" id="PS50014"/>
    </source>
</evidence>
<keyword evidence="6" id="KW-1185">Reference proteome</keyword>
<evidence type="ECO:0000256" key="3">
    <source>
        <dbReference type="SAM" id="MobiDB-lite"/>
    </source>
</evidence>
<protein>
    <recommendedName>
        <fullName evidence="4">Bromo domain-containing protein</fullName>
    </recommendedName>
</protein>
<feature type="compositionally biased region" description="Basic residues" evidence="3">
    <location>
        <begin position="1"/>
        <end position="14"/>
    </location>
</feature>
<feature type="domain" description="Bromo" evidence="4">
    <location>
        <begin position="218"/>
        <end position="291"/>
    </location>
</feature>
<proteinExistence type="predicted"/>
<dbReference type="InterPro" id="IPR036427">
    <property type="entry name" value="Bromodomain-like_sf"/>
</dbReference>
<name>A0ABQ9M382_HEVBR</name>
<reference evidence="5 6" key="1">
    <citation type="journal article" date="2023" name="Plant Biotechnol. J.">
        <title>Chromosome-level wild Hevea brasiliensis genome provides new tools for genomic-assisted breeding and valuable loci to elevate rubber yield.</title>
        <authorList>
            <person name="Cheng H."/>
            <person name="Song X."/>
            <person name="Hu Y."/>
            <person name="Wu T."/>
            <person name="Yang Q."/>
            <person name="An Z."/>
            <person name="Feng S."/>
            <person name="Deng Z."/>
            <person name="Wu W."/>
            <person name="Zeng X."/>
            <person name="Tu M."/>
            <person name="Wang X."/>
            <person name="Huang H."/>
        </authorList>
    </citation>
    <scope>NUCLEOTIDE SEQUENCE [LARGE SCALE GENOMIC DNA]</scope>
    <source>
        <strain evidence="5">MT/VB/25A 57/8</strain>
    </source>
</reference>
<dbReference type="Proteomes" id="UP001174677">
    <property type="component" value="Chromosome 8"/>
</dbReference>
<evidence type="ECO:0000256" key="1">
    <source>
        <dbReference type="ARBA" id="ARBA00023117"/>
    </source>
</evidence>
<feature type="compositionally biased region" description="Low complexity" evidence="3">
    <location>
        <begin position="330"/>
        <end position="343"/>
    </location>
</feature>
<feature type="compositionally biased region" description="Basic and acidic residues" evidence="3">
    <location>
        <begin position="470"/>
        <end position="491"/>
    </location>
</feature>
<feature type="region of interest" description="Disordered" evidence="3">
    <location>
        <begin position="1"/>
        <end position="159"/>
    </location>
</feature>
<feature type="compositionally biased region" description="Acidic residues" evidence="3">
    <location>
        <begin position="36"/>
        <end position="47"/>
    </location>
</feature>
<feature type="compositionally biased region" description="Basic and acidic residues" evidence="3">
    <location>
        <begin position="426"/>
        <end position="451"/>
    </location>
</feature>
<dbReference type="Gene3D" id="1.20.920.10">
    <property type="entry name" value="Bromodomain-like"/>
    <property type="match status" value="1"/>
</dbReference>
<dbReference type="Pfam" id="PF00439">
    <property type="entry name" value="Bromodomain"/>
    <property type="match status" value="1"/>
</dbReference>
<dbReference type="InterPro" id="IPR001487">
    <property type="entry name" value="Bromodomain"/>
</dbReference>
<dbReference type="EMBL" id="JARPOI010000008">
    <property type="protein sequence ID" value="KAJ9174724.1"/>
    <property type="molecule type" value="Genomic_DNA"/>
</dbReference>
<keyword evidence="1 2" id="KW-0103">Bromodomain</keyword>
<organism evidence="5 6">
    <name type="scientific">Hevea brasiliensis</name>
    <name type="common">Para rubber tree</name>
    <name type="synonym">Siphonia brasiliensis</name>
    <dbReference type="NCBI Taxonomy" id="3981"/>
    <lineage>
        <taxon>Eukaryota</taxon>
        <taxon>Viridiplantae</taxon>
        <taxon>Streptophyta</taxon>
        <taxon>Embryophyta</taxon>
        <taxon>Tracheophyta</taxon>
        <taxon>Spermatophyta</taxon>
        <taxon>Magnoliopsida</taxon>
        <taxon>eudicotyledons</taxon>
        <taxon>Gunneridae</taxon>
        <taxon>Pentapetalae</taxon>
        <taxon>rosids</taxon>
        <taxon>fabids</taxon>
        <taxon>Malpighiales</taxon>
        <taxon>Euphorbiaceae</taxon>
        <taxon>Crotonoideae</taxon>
        <taxon>Micrandreae</taxon>
        <taxon>Hevea</taxon>
    </lineage>
</organism>
<dbReference type="PRINTS" id="PR00503">
    <property type="entry name" value="BROMODOMAIN"/>
</dbReference>
<evidence type="ECO:0000313" key="6">
    <source>
        <dbReference type="Proteomes" id="UP001174677"/>
    </source>
</evidence>
<feature type="region of interest" description="Disordered" evidence="3">
    <location>
        <begin position="185"/>
        <end position="204"/>
    </location>
</feature>
<feature type="region of interest" description="Disordered" evidence="3">
    <location>
        <begin position="318"/>
        <end position="352"/>
    </location>
</feature>
<feature type="compositionally biased region" description="Polar residues" evidence="3">
    <location>
        <begin position="69"/>
        <end position="83"/>
    </location>
</feature>
<dbReference type="InterPro" id="IPR018359">
    <property type="entry name" value="Bromodomain_CS"/>
</dbReference>
<gene>
    <name evidence="5" type="ORF">P3X46_013338</name>
</gene>
<dbReference type="PANTHER" id="PTHR47809:SF2">
    <property type="entry name" value="DNA-BINDING BROMODOMAIN-CONTAINING PROTEIN"/>
    <property type="match status" value="1"/>
</dbReference>
<feature type="compositionally biased region" description="Basic and acidic residues" evidence="3">
    <location>
        <begin position="512"/>
        <end position="525"/>
    </location>
</feature>
<dbReference type="SMART" id="SM00297">
    <property type="entry name" value="BROMO"/>
    <property type="match status" value="1"/>
</dbReference>
<dbReference type="PANTHER" id="PTHR47809">
    <property type="entry name" value="DNA-BINDING BROMODOMAIN-CONTAINING PROTEIN"/>
    <property type="match status" value="1"/>
</dbReference>
<dbReference type="SUPFAM" id="SSF47370">
    <property type="entry name" value="Bromodomain"/>
    <property type="match status" value="1"/>
</dbReference>
<accession>A0ABQ9M382</accession>
<comment type="caution">
    <text evidence="5">The sequence shown here is derived from an EMBL/GenBank/DDBJ whole genome shotgun (WGS) entry which is preliminary data.</text>
</comment>
<feature type="compositionally biased region" description="Acidic residues" evidence="3">
    <location>
        <begin position="416"/>
        <end position="425"/>
    </location>
</feature>
<feature type="region of interest" description="Disordered" evidence="3">
    <location>
        <begin position="389"/>
        <end position="538"/>
    </location>
</feature>
<sequence>MKRKRGNKKGKQKGHPVAAANEAAVNLVSLDREDNSAADEYGDDDDNNNNNNNHNHNNEEYESGMEIDTPSSTGTDQPLNLASINPDGSIDKTAGKSFGRVKVKLKTSKVLESQSDTDKSSPQLGLDKQGLFSDKIEDTGNSLSETRHGVPGNVSKKPGSIKIKSSKVLGGLSVEKSGSTVMVKADGLQQKEPKTPHQESQYNKQELDSALSVIKKVMKMDAAEPFNVPVNPEALGIPDYFDIIDTPMDFGTICRNLEKGDKYRNSVDVHKDVQYIWDNCYKYNNKGDYILDLMRRVKKNFMKYWTAAGLFTEQARGSNGAEGTQMEDAGASSQGYGKSGQSKQKTKKRHGRRHKHDCLCAICVLKRRRREREENARLAKGQIGVTDNKLAPELKQEGSSLVESPGGEDSSSNMDESIDPDGDAEVEGKGPEVKVEDPEQRYGSVKEKHEAEEDGDDEEEEEEEEENEMEIQKKGKVETSEQSEFADRSGEEPNQQSQPGLAENAGAVGQTHPEKGHAIGQHEEVTPTVEQNKNKESQEKHKAIMFEKFDSENPMLLSLCRTLFPDNHKSVWTGPHSLFQREGSTRGSSIHAAIETLM</sequence>
<feature type="compositionally biased region" description="Low complexity" evidence="3">
    <location>
        <begin position="17"/>
        <end position="26"/>
    </location>
</feature>
<dbReference type="PROSITE" id="PS00633">
    <property type="entry name" value="BROMODOMAIN_1"/>
    <property type="match status" value="1"/>
</dbReference>
<evidence type="ECO:0000256" key="2">
    <source>
        <dbReference type="PROSITE-ProRule" id="PRU00035"/>
    </source>
</evidence>